<gene>
    <name evidence="9" type="ORF">ACFSUS_07765</name>
</gene>
<dbReference type="Gene3D" id="3.40.50.2300">
    <property type="match status" value="1"/>
</dbReference>
<dbReference type="SMART" id="SM00448">
    <property type="entry name" value="REC"/>
    <property type="match status" value="1"/>
</dbReference>
<dbReference type="Pfam" id="PF00072">
    <property type="entry name" value="Response_reg"/>
    <property type="match status" value="1"/>
</dbReference>
<dbReference type="Gene3D" id="1.10.10.60">
    <property type="entry name" value="Homeodomain-like"/>
    <property type="match status" value="2"/>
</dbReference>
<evidence type="ECO:0000256" key="6">
    <source>
        <dbReference type="PROSITE-ProRule" id="PRU00169"/>
    </source>
</evidence>
<dbReference type="InterPro" id="IPR001789">
    <property type="entry name" value="Sig_transdc_resp-reg_receiver"/>
</dbReference>
<dbReference type="InterPro" id="IPR039420">
    <property type="entry name" value="WalR-like"/>
</dbReference>
<dbReference type="CDD" id="cd17574">
    <property type="entry name" value="REC_OmpR"/>
    <property type="match status" value="1"/>
</dbReference>
<evidence type="ECO:0000259" key="7">
    <source>
        <dbReference type="PROSITE" id="PS01124"/>
    </source>
</evidence>
<evidence type="ECO:0000256" key="1">
    <source>
        <dbReference type="ARBA" id="ARBA00022553"/>
    </source>
</evidence>
<feature type="modified residue" description="4-aspartylphosphate" evidence="6">
    <location>
        <position position="52"/>
    </location>
</feature>
<dbReference type="SUPFAM" id="SSF46689">
    <property type="entry name" value="Homeodomain-like"/>
    <property type="match status" value="1"/>
</dbReference>
<evidence type="ECO:0000256" key="5">
    <source>
        <dbReference type="ARBA" id="ARBA00023163"/>
    </source>
</evidence>
<dbReference type="Pfam" id="PF12833">
    <property type="entry name" value="HTH_18"/>
    <property type="match status" value="1"/>
</dbReference>
<dbReference type="PANTHER" id="PTHR48111">
    <property type="entry name" value="REGULATOR OF RPOS"/>
    <property type="match status" value="1"/>
</dbReference>
<dbReference type="InterPro" id="IPR018062">
    <property type="entry name" value="HTH_AraC-typ_CS"/>
</dbReference>
<evidence type="ECO:0000256" key="3">
    <source>
        <dbReference type="ARBA" id="ARBA00023015"/>
    </source>
</evidence>
<feature type="domain" description="Response regulatory" evidence="8">
    <location>
        <begin position="3"/>
        <end position="119"/>
    </location>
</feature>
<dbReference type="InterPro" id="IPR011006">
    <property type="entry name" value="CheY-like_superfamily"/>
</dbReference>
<dbReference type="InterPro" id="IPR009057">
    <property type="entry name" value="Homeodomain-like_sf"/>
</dbReference>
<evidence type="ECO:0000313" key="9">
    <source>
        <dbReference type="EMBL" id="MFD2570525.1"/>
    </source>
</evidence>
<keyword evidence="10" id="KW-1185">Reference proteome</keyword>
<accession>A0ABW5M0G0</accession>
<dbReference type="PROSITE" id="PS00041">
    <property type="entry name" value="HTH_ARAC_FAMILY_1"/>
    <property type="match status" value="1"/>
</dbReference>
<dbReference type="InterPro" id="IPR018060">
    <property type="entry name" value="HTH_AraC"/>
</dbReference>
<keyword evidence="5" id="KW-0804">Transcription</keyword>
<evidence type="ECO:0000256" key="4">
    <source>
        <dbReference type="ARBA" id="ARBA00023125"/>
    </source>
</evidence>
<dbReference type="RefSeq" id="WP_381521265.1">
    <property type="nucleotide sequence ID" value="NZ_JBHULN010000003.1"/>
</dbReference>
<keyword evidence="3" id="KW-0805">Transcription regulation</keyword>
<protein>
    <submittedName>
        <fullName evidence="9">Response regulator</fullName>
    </submittedName>
</protein>
<evidence type="ECO:0000259" key="8">
    <source>
        <dbReference type="PROSITE" id="PS50110"/>
    </source>
</evidence>
<dbReference type="SMART" id="SM00342">
    <property type="entry name" value="HTH_ARAC"/>
    <property type="match status" value="1"/>
</dbReference>
<dbReference type="PANTHER" id="PTHR48111:SF1">
    <property type="entry name" value="TWO-COMPONENT RESPONSE REGULATOR ORR33"/>
    <property type="match status" value="1"/>
</dbReference>
<keyword evidence="2" id="KW-0902">Two-component regulatory system</keyword>
<dbReference type="PROSITE" id="PS50110">
    <property type="entry name" value="RESPONSE_REGULATORY"/>
    <property type="match status" value="1"/>
</dbReference>
<evidence type="ECO:0000256" key="2">
    <source>
        <dbReference type="ARBA" id="ARBA00023012"/>
    </source>
</evidence>
<keyword evidence="1 6" id="KW-0597">Phosphoprotein</keyword>
<evidence type="ECO:0000313" key="10">
    <source>
        <dbReference type="Proteomes" id="UP001597469"/>
    </source>
</evidence>
<sequence>MAKILVVEDDNQLRHNIVEQLELNNHEVRSAKNGVQALEVIQTFSPNLILCDIMMPEMDGISFIRAIKSDPYYSYIPFIFLTAKVAQQDLIQGLEEGAVDYLPKPFLHKELLLKVNNITNQQRELVVRQLQQSIADEEPDFQFAKQFTELLERHFSNAALTAEQMAEEVNMSLSAMQRTIKKNFQSNFSEMLKEYRLQKATNYLTQTDHSIQWVADRCGFSSLSYFSYCFKEAYQVPPLQFRANNQLSANNK</sequence>
<keyword evidence="4" id="KW-0238">DNA-binding</keyword>
<reference evidence="10" key="1">
    <citation type="journal article" date="2019" name="Int. J. Syst. Evol. Microbiol.">
        <title>The Global Catalogue of Microorganisms (GCM) 10K type strain sequencing project: providing services to taxonomists for standard genome sequencing and annotation.</title>
        <authorList>
            <consortium name="The Broad Institute Genomics Platform"/>
            <consortium name="The Broad Institute Genome Sequencing Center for Infectious Disease"/>
            <person name="Wu L."/>
            <person name="Ma J."/>
        </authorList>
    </citation>
    <scope>NUCLEOTIDE SEQUENCE [LARGE SCALE GENOMIC DNA]</scope>
    <source>
        <strain evidence="10">KCTC 42805</strain>
    </source>
</reference>
<organism evidence="9 10">
    <name type="scientific">Spirosoma soli</name>
    <dbReference type="NCBI Taxonomy" id="1770529"/>
    <lineage>
        <taxon>Bacteria</taxon>
        <taxon>Pseudomonadati</taxon>
        <taxon>Bacteroidota</taxon>
        <taxon>Cytophagia</taxon>
        <taxon>Cytophagales</taxon>
        <taxon>Cytophagaceae</taxon>
        <taxon>Spirosoma</taxon>
    </lineage>
</organism>
<comment type="caution">
    <text evidence="9">The sequence shown here is derived from an EMBL/GenBank/DDBJ whole genome shotgun (WGS) entry which is preliminary data.</text>
</comment>
<dbReference type="SUPFAM" id="SSF52172">
    <property type="entry name" value="CheY-like"/>
    <property type="match status" value="1"/>
</dbReference>
<feature type="domain" description="HTH araC/xylS-type" evidence="7">
    <location>
        <begin position="145"/>
        <end position="244"/>
    </location>
</feature>
<dbReference type="Proteomes" id="UP001597469">
    <property type="component" value="Unassembled WGS sequence"/>
</dbReference>
<name>A0ABW5M0G0_9BACT</name>
<dbReference type="EMBL" id="JBHULN010000003">
    <property type="protein sequence ID" value="MFD2570525.1"/>
    <property type="molecule type" value="Genomic_DNA"/>
</dbReference>
<dbReference type="PROSITE" id="PS01124">
    <property type="entry name" value="HTH_ARAC_FAMILY_2"/>
    <property type="match status" value="1"/>
</dbReference>
<proteinExistence type="predicted"/>